<dbReference type="Proteomes" id="UP000296733">
    <property type="component" value="Chromosome"/>
</dbReference>
<proteinExistence type="predicted"/>
<dbReference type="RefSeq" id="WP_136361775.1">
    <property type="nucleotide sequence ID" value="NZ_CP031311.1"/>
</dbReference>
<dbReference type="KEGG" id="hlm:DV707_00265"/>
<gene>
    <name evidence="1" type="ORF">DV707_00265</name>
    <name evidence="2" type="ORF">SAMN04488133_1507</name>
</gene>
<dbReference type="EMBL" id="CP031311">
    <property type="protein sequence ID" value="QCC46241.1"/>
    <property type="molecule type" value="Genomic_DNA"/>
</dbReference>
<name>A0A1H5X5W6_9EURY</name>
<protein>
    <submittedName>
        <fullName evidence="2">ICEA Protein</fullName>
    </submittedName>
</protein>
<reference evidence="2 3" key="1">
    <citation type="submission" date="2016-10" db="EMBL/GenBank/DDBJ databases">
        <authorList>
            <person name="de Groot N.N."/>
        </authorList>
    </citation>
    <scope>NUCLEOTIDE SEQUENCE [LARGE SCALE GENOMIC DNA]</scope>
    <source>
        <strain evidence="2 3">CGMCC 1.10331</strain>
    </source>
</reference>
<dbReference type="OrthoDB" id="298656at2157"/>
<keyword evidence="3" id="KW-1185">Reference proteome</keyword>
<dbReference type="InterPro" id="IPR007979">
    <property type="entry name" value="NlaIII/ICEA1"/>
</dbReference>
<dbReference type="Proteomes" id="UP000236740">
    <property type="component" value="Unassembled WGS sequence"/>
</dbReference>
<evidence type="ECO:0000313" key="3">
    <source>
        <dbReference type="Proteomes" id="UP000236740"/>
    </source>
</evidence>
<accession>A0A1H5X5W6</accession>
<evidence type="ECO:0000313" key="2">
    <source>
        <dbReference type="EMBL" id="SEG07142.1"/>
    </source>
</evidence>
<dbReference type="GeneID" id="39856475"/>
<dbReference type="AlphaFoldDB" id="A0A1H5X5W6"/>
<dbReference type="EMBL" id="FNVN01000001">
    <property type="protein sequence ID" value="SEG07142.1"/>
    <property type="molecule type" value="Genomic_DNA"/>
</dbReference>
<dbReference type="Pfam" id="PF05315">
    <property type="entry name" value="ICEA"/>
    <property type="match status" value="1"/>
</dbReference>
<dbReference type="REBASE" id="307973">
    <property type="entry name" value="Hli10331ORF280P"/>
</dbReference>
<evidence type="ECO:0000313" key="1">
    <source>
        <dbReference type="EMBL" id="QCC46241.1"/>
    </source>
</evidence>
<organism evidence="2 3">
    <name type="scientific">Halobellus limi</name>
    <dbReference type="NCBI Taxonomy" id="699433"/>
    <lineage>
        <taxon>Archaea</taxon>
        <taxon>Methanobacteriati</taxon>
        <taxon>Methanobacteriota</taxon>
        <taxon>Stenosarchaea group</taxon>
        <taxon>Halobacteria</taxon>
        <taxon>Halobacteriales</taxon>
        <taxon>Haloferacaceae</taxon>
        <taxon>Halobellus</taxon>
    </lineage>
</organism>
<evidence type="ECO:0000313" key="4">
    <source>
        <dbReference type="Proteomes" id="UP000296733"/>
    </source>
</evidence>
<reference evidence="1 4" key="2">
    <citation type="journal article" date="2019" name="Nat. Commun.">
        <title>A new type of DNA phosphorothioation-based antiviral system in archaea.</title>
        <authorList>
            <person name="Xiong L."/>
            <person name="Liu S."/>
            <person name="Chen S."/>
            <person name="Xiao Y."/>
            <person name="Zhu B."/>
            <person name="Gao Y."/>
            <person name="Zhang Y."/>
            <person name="Chen B."/>
            <person name="Luo J."/>
            <person name="Deng Z."/>
            <person name="Chen X."/>
            <person name="Wang L."/>
            <person name="Chen S."/>
        </authorList>
    </citation>
    <scope>NUCLEOTIDE SEQUENCE [LARGE SCALE GENOMIC DNA]</scope>
    <source>
        <strain evidence="1 4">CGMCC 1.10331</strain>
    </source>
</reference>
<sequence length="297" mass="33915">MPGMDEETAELIQSVRRDPQRKALVSHLADGPKAVKSGSDTAANADTEALLAELVDEGIVERDGEAYALTDFGERVHEYATREWNPSNEGTKRAATFDTLADCEWHCSACELPSSQPAKDIQMLRKEGFEFVQNTGQGQGDYRHCENCEDTTFHRKLKYPFPTQKSITRQEMPASFKRRVRDLYGGRDAFDGSSPSTTLEVDHRVPEVRWEESENYDYESMSDEEVREHFQILTRTHNLLKSRKCEACVESGERPPFMQIEYYYEGGQKYEEEVGCVGCGWYNPHEWRASLQAELDG</sequence>